<dbReference type="InterPro" id="IPR041679">
    <property type="entry name" value="DNA2/NAM7-like_C"/>
</dbReference>
<dbReference type="CDD" id="cd18808">
    <property type="entry name" value="SF1_C_Upf1"/>
    <property type="match status" value="1"/>
</dbReference>
<dbReference type="Pfam" id="PF13086">
    <property type="entry name" value="AAA_11"/>
    <property type="match status" value="1"/>
</dbReference>
<evidence type="ECO:0000313" key="4">
    <source>
        <dbReference type="EMBL" id="KAK0633080.1"/>
    </source>
</evidence>
<feature type="domain" description="DNA2/NAM7 helicase-like C-terminal" evidence="3">
    <location>
        <begin position="542"/>
        <end position="764"/>
    </location>
</feature>
<dbReference type="InterPro" id="IPR041677">
    <property type="entry name" value="DNA2/NAM7_AAA_11"/>
</dbReference>
<dbReference type="InterPro" id="IPR047187">
    <property type="entry name" value="SF1_C_Upf1"/>
</dbReference>
<dbReference type="Gene3D" id="3.40.50.300">
    <property type="entry name" value="P-loop containing nucleotide triphosphate hydrolases"/>
    <property type="match status" value="2"/>
</dbReference>
<dbReference type="InterPro" id="IPR045055">
    <property type="entry name" value="DNA2/NAM7-like"/>
</dbReference>
<name>A0AA40CCG0_9PEZI</name>
<keyword evidence="1" id="KW-0067">ATP-binding</keyword>
<dbReference type="GO" id="GO:0004386">
    <property type="term" value="F:helicase activity"/>
    <property type="evidence" value="ECO:0007669"/>
    <property type="project" value="InterPro"/>
</dbReference>
<dbReference type="Pfam" id="PF13087">
    <property type="entry name" value="AAA_12"/>
    <property type="match status" value="1"/>
</dbReference>
<protein>
    <submittedName>
        <fullName evidence="4">P-loop containing nucleoside triphosphate hydrolase protein</fullName>
    </submittedName>
</protein>
<comment type="caution">
    <text evidence="4">The sequence shown here is derived from an EMBL/GenBank/DDBJ whole genome shotgun (WGS) entry which is preliminary data.</text>
</comment>
<dbReference type="Proteomes" id="UP001175000">
    <property type="component" value="Unassembled WGS sequence"/>
</dbReference>
<keyword evidence="1" id="KW-0547">Nucleotide-binding</keyword>
<dbReference type="SUPFAM" id="SSF52540">
    <property type="entry name" value="P-loop containing nucleoside triphosphate hydrolases"/>
    <property type="match status" value="1"/>
</dbReference>
<proteinExistence type="predicted"/>
<keyword evidence="1" id="KW-0347">Helicase</keyword>
<dbReference type="PANTHER" id="PTHR10887:SF495">
    <property type="entry name" value="HELICASE SENATAXIN ISOFORM X1-RELATED"/>
    <property type="match status" value="1"/>
</dbReference>
<dbReference type="AlphaFoldDB" id="A0AA40CCG0"/>
<keyword evidence="4" id="KW-0378">Hydrolase</keyword>
<feature type="domain" description="DNA2/NAM7 helicase helicase" evidence="2">
    <location>
        <begin position="255"/>
        <end position="529"/>
    </location>
</feature>
<organism evidence="4 5">
    <name type="scientific">Immersiella caudata</name>
    <dbReference type="NCBI Taxonomy" id="314043"/>
    <lineage>
        <taxon>Eukaryota</taxon>
        <taxon>Fungi</taxon>
        <taxon>Dikarya</taxon>
        <taxon>Ascomycota</taxon>
        <taxon>Pezizomycotina</taxon>
        <taxon>Sordariomycetes</taxon>
        <taxon>Sordariomycetidae</taxon>
        <taxon>Sordariales</taxon>
        <taxon>Lasiosphaeriaceae</taxon>
        <taxon>Immersiella</taxon>
    </lineage>
</organism>
<keyword evidence="5" id="KW-1185">Reference proteome</keyword>
<accession>A0AA40CCG0</accession>
<gene>
    <name evidence="4" type="ORF">B0T14DRAFT_598422</name>
</gene>
<evidence type="ECO:0000259" key="3">
    <source>
        <dbReference type="Pfam" id="PF13087"/>
    </source>
</evidence>
<dbReference type="EMBL" id="JAULSU010000001">
    <property type="protein sequence ID" value="KAK0633080.1"/>
    <property type="molecule type" value="Genomic_DNA"/>
</dbReference>
<dbReference type="PANTHER" id="PTHR10887">
    <property type="entry name" value="DNA2/NAM7 HELICASE FAMILY"/>
    <property type="match status" value="1"/>
</dbReference>
<evidence type="ECO:0000259" key="2">
    <source>
        <dbReference type="Pfam" id="PF13086"/>
    </source>
</evidence>
<evidence type="ECO:0000313" key="5">
    <source>
        <dbReference type="Proteomes" id="UP001175000"/>
    </source>
</evidence>
<sequence length="796" mass="89424">MEPLPKFSGVTHKFKSAEDFAVRHEAATRAEYEADLAEVNSFNAKKLVQKAWVIKQIGLLSFIMRADLQAMGKLMPQPNQPFRLVFDDHQDSDEELDNDSDYGNGVNRGEKGRAVKFSCRMSSEPIELNKQWSSTKEFTLIATNRKLEKFGRVLIPIHRGTSDPFNLKRKNSEAIRVRLMLSASDLTMQTELNALKSIMDGTTSEAGREAFKYLLGFEKPQTFVNLFEKFPQMANRNLVTSPTLREGLRKIFDGLDKDQMEAFHGLRSLPAGICFVPGGPGAGKTRWSLSVATLAQGGVSQVKVLYLVDINSAADNAADRVQAIYDELEMDKVIIRMRSWPCRTRKKKEVDDEAIANRLMELEEGEVLEEGEDVSPPKYLTGSDFTLGFLREYDLMKTESRSAATGLTKAQTLDQRALQLWMDDKGKYGFAKQMKTVFNDNRPLDERQGALDGLRRRLVPLYDDVISEADFIVTTPVAASRHLVGLYNPDLVIFDECAHAHELSTMIALAHFEPEAWFFTGDHRQTEPYVSLRVPHVRQLGISTMERAAVNGAIPHELLINHRARASLECLASELFYGAMMRSEREPESDSALPLSTRHLRAWLQKLINEAPKPQPPATLLGLDVPRLLISDKNKARAEQVGTSFWNSAHHDFIIRQVTHLLSDPSFTQPPVANDLSRLSAKELPGTILIISPYKEAVYRYRIAVNKLPQGRDRVGVNTVDTAQGQEADVVFLDMVKQAPTEHVQNPKRLCVALTRARQAEVILMSAGMMMEMGYLGHLWNRCRDGEDGAAIIVPM</sequence>
<dbReference type="GO" id="GO:0016787">
    <property type="term" value="F:hydrolase activity"/>
    <property type="evidence" value="ECO:0007669"/>
    <property type="project" value="UniProtKB-KW"/>
</dbReference>
<dbReference type="InterPro" id="IPR027417">
    <property type="entry name" value="P-loop_NTPase"/>
</dbReference>
<evidence type="ECO:0000256" key="1">
    <source>
        <dbReference type="ARBA" id="ARBA00022806"/>
    </source>
</evidence>
<reference evidence="4" key="1">
    <citation type="submission" date="2023-06" db="EMBL/GenBank/DDBJ databases">
        <title>Genome-scale phylogeny and comparative genomics of the fungal order Sordariales.</title>
        <authorList>
            <consortium name="Lawrence Berkeley National Laboratory"/>
            <person name="Hensen N."/>
            <person name="Bonometti L."/>
            <person name="Westerberg I."/>
            <person name="Brannstrom I.O."/>
            <person name="Guillou S."/>
            <person name="Cros-Aarteil S."/>
            <person name="Calhoun S."/>
            <person name="Haridas S."/>
            <person name="Kuo A."/>
            <person name="Mondo S."/>
            <person name="Pangilinan J."/>
            <person name="Riley R."/>
            <person name="Labutti K."/>
            <person name="Andreopoulos B."/>
            <person name="Lipzen A."/>
            <person name="Chen C."/>
            <person name="Yanf M."/>
            <person name="Daum C."/>
            <person name="Ng V."/>
            <person name="Clum A."/>
            <person name="Steindorff A."/>
            <person name="Ohm R."/>
            <person name="Martin F."/>
            <person name="Silar P."/>
            <person name="Natvig D."/>
            <person name="Lalanne C."/>
            <person name="Gautier V."/>
            <person name="Ament-Velasquez S.L."/>
            <person name="Kruys A."/>
            <person name="Hutchinson M.I."/>
            <person name="Powell A.J."/>
            <person name="Barry K."/>
            <person name="Miller A.N."/>
            <person name="Grigoriev I.V."/>
            <person name="Debuchy R."/>
            <person name="Gladieux P."/>
            <person name="Thoren M.H."/>
            <person name="Johannesson H."/>
        </authorList>
    </citation>
    <scope>NUCLEOTIDE SEQUENCE</scope>
    <source>
        <strain evidence="4">CBS 606.72</strain>
    </source>
</reference>